<dbReference type="EMBL" id="GBXM01036849">
    <property type="protein sequence ID" value="JAH71728.1"/>
    <property type="molecule type" value="Transcribed_RNA"/>
</dbReference>
<accession>A0A0E9V3B6</accession>
<protein>
    <submittedName>
        <fullName evidence="1">Uncharacterized protein</fullName>
    </submittedName>
</protein>
<name>A0A0E9V3B6_ANGAN</name>
<organism evidence="1">
    <name type="scientific">Anguilla anguilla</name>
    <name type="common">European freshwater eel</name>
    <name type="synonym">Muraena anguilla</name>
    <dbReference type="NCBI Taxonomy" id="7936"/>
    <lineage>
        <taxon>Eukaryota</taxon>
        <taxon>Metazoa</taxon>
        <taxon>Chordata</taxon>
        <taxon>Craniata</taxon>
        <taxon>Vertebrata</taxon>
        <taxon>Euteleostomi</taxon>
        <taxon>Actinopterygii</taxon>
        <taxon>Neopterygii</taxon>
        <taxon>Teleostei</taxon>
        <taxon>Anguilliformes</taxon>
        <taxon>Anguillidae</taxon>
        <taxon>Anguilla</taxon>
    </lineage>
</organism>
<evidence type="ECO:0000313" key="1">
    <source>
        <dbReference type="EMBL" id="JAH71728.1"/>
    </source>
</evidence>
<reference evidence="1" key="1">
    <citation type="submission" date="2014-11" db="EMBL/GenBank/DDBJ databases">
        <authorList>
            <person name="Amaro Gonzalez C."/>
        </authorList>
    </citation>
    <scope>NUCLEOTIDE SEQUENCE</scope>
</reference>
<proteinExistence type="predicted"/>
<reference evidence="1" key="2">
    <citation type="journal article" date="2015" name="Fish Shellfish Immunol.">
        <title>Early steps in the European eel (Anguilla anguilla)-Vibrio vulnificus interaction in the gills: Role of the RtxA13 toxin.</title>
        <authorList>
            <person name="Callol A."/>
            <person name="Pajuelo D."/>
            <person name="Ebbesson L."/>
            <person name="Teles M."/>
            <person name="MacKenzie S."/>
            <person name="Amaro C."/>
        </authorList>
    </citation>
    <scope>NUCLEOTIDE SEQUENCE</scope>
</reference>
<sequence length="84" mass="10140">MPAEYNVRMQVFCVWKPLENRHVFWLIFVHPLQKLTKVQKRVNSVTIWFLQCYNKGCPHGKQCLKLTNRVPLVILNIYLHYNEL</sequence>
<dbReference type="AlphaFoldDB" id="A0A0E9V3B6"/>